<sequence length="60" mass="7234">MIMPPVRCIECYKQRPGGRCEWCPLHKKNRRLYKDIGNGWYIRVEQPDPKQDLTDDEENN</sequence>
<name>A0A1H8ISE5_9BACL</name>
<evidence type="ECO:0000313" key="2">
    <source>
        <dbReference type="Proteomes" id="UP000199695"/>
    </source>
</evidence>
<organism evidence="1 2">
    <name type="scientific">Lihuaxuella thermophila</name>
    <dbReference type="NCBI Taxonomy" id="1173111"/>
    <lineage>
        <taxon>Bacteria</taxon>
        <taxon>Bacillati</taxon>
        <taxon>Bacillota</taxon>
        <taxon>Bacilli</taxon>
        <taxon>Bacillales</taxon>
        <taxon>Thermoactinomycetaceae</taxon>
        <taxon>Lihuaxuella</taxon>
    </lineage>
</organism>
<accession>A0A1H8ISE5</accession>
<proteinExistence type="predicted"/>
<evidence type="ECO:0000313" key="1">
    <source>
        <dbReference type="EMBL" id="SEN71319.1"/>
    </source>
</evidence>
<reference evidence="1 2" key="1">
    <citation type="submission" date="2016-10" db="EMBL/GenBank/DDBJ databases">
        <authorList>
            <person name="de Groot N.N."/>
        </authorList>
    </citation>
    <scope>NUCLEOTIDE SEQUENCE [LARGE SCALE GENOMIC DNA]</scope>
    <source>
        <strain evidence="1 2">DSM 46701</strain>
    </source>
</reference>
<keyword evidence="2" id="KW-1185">Reference proteome</keyword>
<dbReference type="EMBL" id="FOCQ01000019">
    <property type="protein sequence ID" value="SEN71319.1"/>
    <property type="molecule type" value="Genomic_DNA"/>
</dbReference>
<protein>
    <submittedName>
        <fullName evidence="1">Uncharacterized protein</fullName>
    </submittedName>
</protein>
<dbReference type="Proteomes" id="UP000199695">
    <property type="component" value="Unassembled WGS sequence"/>
</dbReference>
<gene>
    <name evidence="1" type="ORF">SAMN05444955_11925</name>
</gene>
<dbReference type="AlphaFoldDB" id="A0A1H8ISE5"/>